<dbReference type="EMBL" id="JAIQCV010000008">
    <property type="protein sequence ID" value="KAH1073938.1"/>
    <property type="molecule type" value="Genomic_DNA"/>
</dbReference>
<keyword evidence="5" id="KW-0136">Cellulose degradation</keyword>
<reference evidence="10 11" key="1">
    <citation type="journal article" date="2021" name="Plant Biotechnol. J.">
        <title>Multi-omics assisted identification of the key and species-specific regulatory components of drought-tolerant mechanisms in Gossypium stocksii.</title>
        <authorList>
            <person name="Yu D."/>
            <person name="Ke L."/>
            <person name="Zhang D."/>
            <person name="Wu Y."/>
            <person name="Sun Y."/>
            <person name="Mei J."/>
            <person name="Sun J."/>
            <person name="Sun Y."/>
        </authorList>
    </citation>
    <scope>NUCLEOTIDE SEQUENCE [LARGE SCALE GENOMIC DNA]</scope>
    <source>
        <strain evidence="11">cv. E1</strain>
        <tissue evidence="10">Leaf</tissue>
    </source>
</reference>
<dbReference type="SUPFAM" id="SSF48208">
    <property type="entry name" value="Six-hairpin glycosidases"/>
    <property type="match status" value="1"/>
</dbReference>
<evidence type="ECO:0000256" key="3">
    <source>
        <dbReference type="ARBA" id="ARBA00012601"/>
    </source>
</evidence>
<proteinExistence type="inferred from homology"/>
<dbReference type="InterPro" id="IPR012341">
    <property type="entry name" value="6hp_glycosidase-like_sf"/>
</dbReference>
<sequence length="93" mass="10233">MTAALAAALIVFKDDHIYSNKLVHGADILFKFATKGEGKRYAGGSDPPSNFYNSSGFWDEFVWGEAWMYYATGNSSYIDLVKSPGLAKHAKAF</sequence>
<dbReference type="EC" id="3.2.1.4" evidence="3"/>
<evidence type="ECO:0000313" key="11">
    <source>
        <dbReference type="Proteomes" id="UP000828251"/>
    </source>
</evidence>
<gene>
    <name evidence="10" type="ORF">J1N35_026266</name>
</gene>
<comment type="catalytic activity">
    <reaction evidence="1">
        <text>Endohydrolysis of (1-&gt;4)-beta-D-glucosidic linkages in cellulose, lichenin and cereal beta-D-glucans.</text>
        <dbReference type="EC" id="3.2.1.4"/>
    </reaction>
</comment>
<dbReference type="Proteomes" id="UP000828251">
    <property type="component" value="Unassembled WGS sequence"/>
</dbReference>
<evidence type="ECO:0000259" key="9">
    <source>
        <dbReference type="Pfam" id="PF00759"/>
    </source>
</evidence>
<comment type="similarity">
    <text evidence="2">Belongs to the glycosyl hydrolase 9 (cellulase E) family.</text>
</comment>
<keyword evidence="8" id="KW-0624">Polysaccharide degradation</keyword>
<dbReference type="AlphaFoldDB" id="A0A9D3ZZ27"/>
<evidence type="ECO:0000256" key="8">
    <source>
        <dbReference type="ARBA" id="ARBA00023326"/>
    </source>
</evidence>
<keyword evidence="7" id="KW-0326">Glycosidase</keyword>
<keyword evidence="11" id="KW-1185">Reference proteome</keyword>
<dbReference type="InterPro" id="IPR008928">
    <property type="entry name" value="6-hairpin_glycosidase_sf"/>
</dbReference>
<evidence type="ECO:0000256" key="2">
    <source>
        <dbReference type="ARBA" id="ARBA00007072"/>
    </source>
</evidence>
<evidence type="ECO:0000256" key="7">
    <source>
        <dbReference type="ARBA" id="ARBA00023295"/>
    </source>
</evidence>
<organism evidence="10 11">
    <name type="scientific">Gossypium stocksii</name>
    <dbReference type="NCBI Taxonomy" id="47602"/>
    <lineage>
        <taxon>Eukaryota</taxon>
        <taxon>Viridiplantae</taxon>
        <taxon>Streptophyta</taxon>
        <taxon>Embryophyta</taxon>
        <taxon>Tracheophyta</taxon>
        <taxon>Spermatophyta</taxon>
        <taxon>Magnoliopsida</taxon>
        <taxon>eudicotyledons</taxon>
        <taxon>Gunneridae</taxon>
        <taxon>Pentapetalae</taxon>
        <taxon>rosids</taxon>
        <taxon>malvids</taxon>
        <taxon>Malvales</taxon>
        <taxon>Malvaceae</taxon>
        <taxon>Malvoideae</taxon>
        <taxon>Gossypium</taxon>
    </lineage>
</organism>
<evidence type="ECO:0000256" key="6">
    <source>
        <dbReference type="ARBA" id="ARBA00023277"/>
    </source>
</evidence>
<feature type="domain" description="Glycoside hydrolase family 9" evidence="9">
    <location>
        <begin position="1"/>
        <end position="86"/>
    </location>
</feature>
<evidence type="ECO:0000256" key="4">
    <source>
        <dbReference type="ARBA" id="ARBA00022801"/>
    </source>
</evidence>
<comment type="caution">
    <text evidence="10">The sequence shown here is derived from an EMBL/GenBank/DDBJ whole genome shotgun (WGS) entry which is preliminary data.</text>
</comment>
<dbReference type="GO" id="GO:0008810">
    <property type="term" value="F:cellulase activity"/>
    <property type="evidence" value="ECO:0007669"/>
    <property type="project" value="UniProtKB-EC"/>
</dbReference>
<dbReference type="Gene3D" id="1.50.10.10">
    <property type="match status" value="1"/>
</dbReference>
<evidence type="ECO:0000256" key="5">
    <source>
        <dbReference type="ARBA" id="ARBA00023001"/>
    </source>
</evidence>
<protein>
    <recommendedName>
        <fullName evidence="3">cellulase</fullName>
        <ecNumber evidence="3">3.2.1.4</ecNumber>
    </recommendedName>
</protein>
<dbReference type="PANTHER" id="PTHR22298">
    <property type="entry name" value="ENDO-1,4-BETA-GLUCANASE"/>
    <property type="match status" value="1"/>
</dbReference>
<dbReference type="OrthoDB" id="1932019at2759"/>
<dbReference type="GO" id="GO:0030245">
    <property type="term" value="P:cellulose catabolic process"/>
    <property type="evidence" value="ECO:0007669"/>
    <property type="project" value="UniProtKB-KW"/>
</dbReference>
<name>A0A9D3ZZ27_9ROSI</name>
<dbReference type="InterPro" id="IPR001701">
    <property type="entry name" value="Glyco_hydro_9"/>
</dbReference>
<keyword evidence="6" id="KW-0119">Carbohydrate metabolism</keyword>
<keyword evidence="4" id="KW-0378">Hydrolase</keyword>
<evidence type="ECO:0000313" key="10">
    <source>
        <dbReference type="EMBL" id="KAH1073938.1"/>
    </source>
</evidence>
<dbReference type="Pfam" id="PF00759">
    <property type="entry name" value="Glyco_hydro_9"/>
    <property type="match status" value="1"/>
</dbReference>
<accession>A0A9D3ZZ27</accession>
<evidence type="ECO:0000256" key="1">
    <source>
        <dbReference type="ARBA" id="ARBA00000966"/>
    </source>
</evidence>